<dbReference type="InterPro" id="IPR057279">
    <property type="entry name" value="MGAT4"/>
</dbReference>
<evidence type="ECO:0000256" key="2">
    <source>
        <dbReference type="ARBA" id="ARBA00022676"/>
    </source>
</evidence>
<keyword evidence="2" id="KW-0328">Glycosyltransferase</keyword>
<dbReference type="RefSeq" id="XP_013179072.1">
    <property type="nucleotide sequence ID" value="XM_013323618.1"/>
</dbReference>
<dbReference type="PANTHER" id="PTHR12062:SF9">
    <property type="entry name" value="ALPHA-1,3-MANNOSYL-GLYCOPROTEIN 4-BETA-N-ACETYLGLUCOSAMINYLTRANSFERASE A, ISOFORM A"/>
    <property type="match status" value="1"/>
</dbReference>
<organism evidence="7">
    <name type="scientific">Papilio xuthus</name>
    <name type="common">Asian swallowtail butterfly</name>
    <dbReference type="NCBI Taxonomy" id="66420"/>
    <lineage>
        <taxon>Eukaryota</taxon>
        <taxon>Metazoa</taxon>
        <taxon>Ecdysozoa</taxon>
        <taxon>Arthropoda</taxon>
        <taxon>Hexapoda</taxon>
        <taxon>Insecta</taxon>
        <taxon>Pterygota</taxon>
        <taxon>Neoptera</taxon>
        <taxon>Endopterygota</taxon>
        <taxon>Lepidoptera</taxon>
        <taxon>Glossata</taxon>
        <taxon>Ditrysia</taxon>
        <taxon>Papilionoidea</taxon>
        <taxon>Papilionidae</taxon>
        <taxon>Papilioninae</taxon>
        <taxon>Papilio</taxon>
    </lineage>
</organism>
<accession>A0AAJ7EIW6</accession>
<sequence>MPERRRRNGYFPPRFWRTFFFALYIMLLRTRLIFTMTHGPLFSRAFGSLTSNPRKRFTTLFVTISIIFFIVFISSGDLSIPREDKMEQSVAEMQTHLQFLDSLYRARLEDLLTLQNKVLSSRCFNESHHHQPTSYSDTVTVTLTPELMTSLKNLSGTKTAQGVQPKNLQLFRTPFVFQLLPHLMNDPNSLRPSYHMKSGRVFVDVVIGVPTVKRDKESYLLITLTHLVNGLTEDDVNSTLIVVFVGETDLEYVVNTARQIEITFPKQVENGLIEVLSPSTSYYPDFDTLEKTLGDSMKRVKWRTKQNLDAIYLMSYAQTKGTFYLMLEDDVIAKKFYMQEIKQFTASTTVSTPNWFFIEYCQVGGIGKLFRSSDLIHFVTYVQLFYNNMPIDWLLESYLADRVCSIDKTAKACSKSKSTIRPKYKTSLFQHIGLYSSLKGKIQKVKDAHFGSVPTYYPHTNPPLESMKTDIVEQGDHTLKRAYEGQTYFWGIKPKKGDMIEFWFEKPTAIKSFTFRSSNVDHATDKFYDTVVEVLPAGTNNFTIVGSFDEFGLADGELKKDAGPFSAIRLRVQSDSFYWVILSEIEIMTHDGTKETR</sequence>
<keyword evidence="4" id="KW-1133">Transmembrane helix</keyword>
<dbReference type="Pfam" id="PF04666">
    <property type="entry name" value="MGAT4_cons"/>
    <property type="match status" value="1"/>
</dbReference>
<gene>
    <name evidence="7" type="primary">LOC106126139</name>
</gene>
<proteinExistence type="predicted"/>
<evidence type="ECO:0000259" key="5">
    <source>
        <dbReference type="Pfam" id="PF04666"/>
    </source>
</evidence>
<feature type="domain" description="MGAT4 conserved region" evidence="5">
    <location>
        <begin position="177"/>
        <end position="450"/>
    </location>
</feature>
<name>A0AAJ7EIW6_PAPXU</name>
<comment type="pathway">
    <text evidence="1">Protein modification; protein glycosylation.</text>
</comment>
<dbReference type="GeneID" id="106126139"/>
<dbReference type="GO" id="GO:0008375">
    <property type="term" value="F:acetylglucosaminyltransferase activity"/>
    <property type="evidence" value="ECO:0007669"/>
    <property type="project" value="TreeGrafter"/>
</dbReference>
<dbReference type="InterPro" id="IPR006759">
    <property type="entry name" value="Glyco_transf_54"/>
</dbReference>
<keyword evidence="4" id="KW-0812">Transmembrane</keyword>
<protein>
    <submittedName>
        <fullName evidence="7">Alpha-1,3-mannosyl-glycoprotein 4-beta-N-acetylglucosaminyltransferase A-like isoform X1</fullName>
    </submittedName>
</protein>
<dbReference type="GO" id="GO:0005793">
    <property type="term" value="C:endoplasmic reticulum-Golgi intermediate compartment"/>
    <property type="evidence" value="ECO:0007669"/>
    <property type="project" value="TreeGrafter"/>
</dbReference>
<dbReference type="KEGG" id="pxu:106126139"/>
<dbReference type="GO" id="GO:0005795">
    <property type="term" value="C:Golgi stack"/>
    <property type="evidence" value="ECO:0007669"/>
    <property type="project" value="TreeGrafter"/>
</dbReference>
<keyword evidence="4" id="KW-0472">Membrane</keyword>
<reference evidence="7" key="1">
    <citation type="submission" date="2025-08" db="UniProtKB">
        <authorList>
            <consortium name="RefSeq"/>
        </authorList>
    </citation>
    <scope>IDENTIFICATION</scope>
</reference>
<evidence type="ECO:0000313" key="7">
    <source>
        <dbReference type="RefSeq" id="XP_013179072.1"/>
    </source>
</evidence>
<dbReference type="PANTHER" id="PTHR12062">
    <property type="entry name" value="N-ACETYLGLUCOSAMINYLTRANSFERASE VI"/>
    <property type="match status" value="1"/>
</dbReference>
<dbReference type="GO" id="GO:0005783">
    <property type="term" value="C:endoplasmic reticulum"/>
    <property type="evidence" value="ECO:0007669"/>
    <property type="project" value="TreeGrafter"/>
</dbReference>
<evidence type="ECO:0000256" key="3">
    <source>
        <dbReference type="ARBA" id="ARBA00022679"/>
    </source>
</evidence>
<dbReference type="AlphaFoldDB" id="A0AAJ7EIW6"/>
<evidence type="ECO:0000259" key="6">
    <source>
        <dbReference type="Pfam" id="PF23524"/>
    </source>
</evidence>
<dbReference type="GO" id="GO:0006487">
    <property type="term" value="P:protein N-linked glycosylation"/>
    <property type="evidence" value="ECO:0007669"/>
    <property type="project" value="TreeGrafter"/>
</dbReference>
<feature type="transmembrane region" description="Helical" evidence="4">
    <location>
        <begin position="57"/>
        <end position="76"/>
    </location>
</feature>
<dbReference type="InterPro" id="IPR056576">
    <property type="entry name" value="MGAT4_A/B/C_C"/>
</dbReference>
<evidence type="ECO:0000256" key="4">
    <source>
        <dbReference type="SAM" id="Phobius"/>
    </source>
</evidence>
<feature type="domain" description="MGAT4 A/B/C C-terminal" evidence="6">
    <location>
        <begin position="466"/>
        <end position="584"/>
    </location>
</feature>
<dbReference type="Pfam" id="PF23524">
    <property type="entry name" value="MGAT4A_C"/>
    <property type="match status" value="1"/>
</dbReference>
<evidence type="ECO:0000256" key="1">
    <source>
        <dbReference type="ARBA" id="ARBA00004922"/>
    </source>
</evidence>
<keyword evidence="3" id="KW-0808">Transferase</keyword>
<feature type="transmembrane region" description="Helical" evidence="4">
    <location>
        <begin position="15"/>
        <end position="36"/>
    </location>
</feature>
<dbReference type="Proteomes" id="UP000694872">
    <property type="component" value="Unplaced"/>
</dbReference>